<gene>
    <name evidence="1" type="ORF">SDC9_149455</name>
</gene>
<evidence type="ECO:0000313" key="1">
    <source>
        <dbReference type="EMBL" id="MPN02241.1"/>
    </source>
</evidence>
<proteinExistence type="predicted"/>
<sequence>MGGGVESFDGDGFVVRFHLLFQGFVDPGFELIPASGVEDAMRAVLAGPVPVHAEVGGGEVIFF</sequence>
<protein>
    <submittedName>
        <fullName evidence="1">Uncharacterized protein</fullName>
    </submittedName>
</protein>
<name>A0A645EJT2_9ZZZZ</name>
<dbReference type="EMBL" id="VSSQ01048194">
    <property type="protein sequence ID" value="MPN02241.1"/>
    <property type="molecule type" value="Genomic_DNA"/>
</dbReference>
<comment type="caution">
    <text evidence="1">The sequence shown here is derived from an EMBL/GenBank/DDBJ whole genome shotgun (WGS) entry which is preliminary data.</text>
</comment>
<accession>A0A645EJT2</accession>
<reference evidence="1" key="1">
    <citation type="submission" date="2019-08" db="EMBL/GenBank/DDBJ databases">
        <authorList>
            <person name="Kucharzyk K."/>
            <person name="Murdoch R.W."/>
            <person name="Higgins S."/>
            <person name="Loffler F."/>
        </authorList>
    </citation>
    <scope>NUCLEOTIDE SEQUENCE</scope>
</reference>
<dbReference type="AlphaFoldDB" id="A0A645EJT2"/>
<organism evidence="1">
    <name type="scientific">bioreactor metagenome</name>
    <dbReference type="NCBI Taxonomy" id="1076179"/>
    <lineage>
        <taxon>unclassified sequences</taxon>
        <taxon>metagenomes</taxon>
        <taxon>ecological metagenomes</taxon>
    </lineage>
</organism>